<keyword evidence="1" id="KW-1133">Transmembrane helix</keyword>
<dbReference type="Pfam" id="PF08486">
    <property type="entry name" value="SpoIID"/>
    <property type="match status" value="1"/>
</dbReference>
<sequence length="343" mass="38016">MKHIKPVVLLVSVFFFIVLMIPTLLVVSFGDKTDGKLTEKKTSESQKVEMKQTNLGPQIEVAVYRMSTKKVATLPLEEYVVGVVASEMPADFEVEALKAQSLAARTYIVQKMLSGNIGKKLPGGAHVSDTVTHQVYKSADELKVQWQGDYNWKMEKVRKAVQETAGQILTFENQPISAQFFSTSNGYTENSEEYWSNPFPYLQSVESPWDKEAPSFTDQKVVSVKEFEQQLGIKIPTDGSLGKVVARTTGKRIASIEIGGKTLTGKEVREKLDLRSADFNWAKKGNQIVITTKGSGHGVGMSQYGANGMAVEGKSYKQIVEYYYKGVSIALPDQYVSKLTAKQ</sequence>
<comment type="caution">
    <text evidence="3">The sequence shown here is derived from an EMBL/GenBank/DDBJ whole genome shotgun (WGS) entry which is preliminary data.</text>
</comment>
<evidence type="ECO:0000313" key="4">
    <source>
        <dbReference type="Proteomes" id="UP000809829"/>
    </source>
</evidence>
<gene>
    <name evidence="3" type="ORF">JOC83_002882</name>
</gene>
<evidence type="ECO:0000256" key="1">
    <source>
        <dbReference type="SAM" id="Phobius"/>
    </source>
</evidence>
<dbReference type="Proteomes" id="UP000809829">
    <property type="component" value="Unassembled WGS sequence"/>
</dbReference>
<proteinExistence type="predicted"/>
<dbReference type="NCBIfam" id="TIGR02870">
    <property type="entry name" value="spore_II_D"/>
    <property type="match status" value="1"/>
</dbReference>
<keyword evidence="4" id="KW-1185">Reference proteome</keyword>
<protein>
    <submittedName>
        <fullName evidence="3">Stage II sporulation protein D</fullName>
    </submittedName>
</protein>
<evidence type="ECO:0000259" key="2">
    <source>
        <dbReference type="Pfam" id="PF08486"/>
    </source>
</evidence>
<keyword evidence="1" id="KW-0472">Membrane</keyword>
<dbReference type="RefSeq" id="WP_205188050.1">
    <property type="nucleotide sequence ID" value="NZ_JAFBFC010000005.1"/>
</dbReference>
<feature type="domain" description="Sporulation stage II protein D amidase enhancer LytB N-terminal" evidence="2">
    <location>
        <begin position="66"/>
        <end position="171"/>
    </location>
</feature>
<feature type="transmembrane region" description="Helical" evidence="1">
    <location>
        <begin position="7"/>
        <end position="30"/>
    </location>
</feature>
<evidence type="ECO:0000313" key="3">
    <source>
        <dbReference type="EMBL" id="MBM7704032.1"/>
    </source>
</evidence>
<keyword evidence="1" id="KW-0812">Transmembrane</keyword>
<dbReference type="InterPro" id="IPR051922">
    <property type="entry name" value="Bact_Sporulation_Assoc"/>
</dbReference>
<name>A0ABS2QYH6_9BACI</name>
<dbReference type="PANTHER" id="PTHR30032:SF4">
    <property type="entry name" value="AMIDASE ENHANCER"/>
    <property type="match status" value="1"/>
</dbReference>
<dbReference type="InterPro" id="IPR013486">
    <property type="entry name" value="SpoIID/LytB"/>
</dbReference>
<dbReference type="NCBIfam" id="TIGR02669">
    <property type="entry name" value="SpoIID_LytB"/>
    <property type="match status" value="1"/>
</dbReference>
<dbReference type="InterPro" id="IPR014225">
    <property type="entry name" value="Spore_II_D_firmicutes"/>
</dbReference>
<dbReference type="InterPro" id="IPR013693">
    <property type="entry name" value="SpoIID/LytB_N"/>
</dbReference>
<dbReference type="PANTHER" id="PTHR30032">
    <property type="entry name" value="N-ACETYLMURAMOYL-L-ALANINE AMIDASE-RELATED"/>
    <property type="match status" value="1"/>
</dbReference>
<organism evidence="3 4">
    <name type="scientific">Priestia iocasae</name>
    <dbReference type="NCBI Taxonomy" id="2291674"/>
    <lineage>
        <taxon>Bacteria</taxon>
        <taxon>Bacillati</taxon>
        <taxon>Bacillota</taxon>
        <taxon>Bacilli</taxon>
        <taxon>Bacillales</taxon>
        <taxon>Bacillaceae</taxon>
        <taxon>Priestia</taxon>
    </lineage>
</organism>
<accession>A0ABS2QYH6</accession>
<reference evidence="3 4" key="1">
    <citation type="submission" date="2021-01" db="EMBL/GenBank/DDBJ databases">
        <title>Genomic Encyclopedia of Type Strains, Phase IV (KMG-IV): sequencing the most valuable type-strain genomes for metagenomic binning, comparative biology and taxonomic classification.</title>
        <authorList>
            <person name="Goeker M."/>
        </authorList>
    </citation>
    <scope>NUCLEOTIDE SEQUENCE [LARGE SCALE GENOMIC DNA]</scope>
    <source>
        <strain evidence="3 4">DSM 104297</strain>
    </source>
</reference>
<dbReference type="EMBL" id="JAFBFC010000005">
    <property type="protein sequence ID" value="MBM7704032.1"/>
    <property type="molecule type" value="Genomic_DNA"/>
</dbReference>